<dbReference type="RefSeq" id="WP_201692005.1">
    <property type="nucleotide sequence ID" value="NZ_JAEQND010000011.1"/>
</dbReference>
<dbReference type="InterPro" id="IPR007893">
    <property type="entry name" value="Spore_coat_U/FanG"/>
</dbReference>
<evidence type="ECO:0000256" key="1">
    <source>
        <dbReference type="SAM" id="SignalP"/>
    </source>
</evidence>
<dbReference type="EMBL" id="JAEQND010000011">
    <property type="protein sequence ID" value="MBL0427376.1"/>
    <property type="molecule type" value="Genomic_DNA"/>
</dbReference>
<name>A0ABS1JT99_9BURK</name>
<feature type="domain" description="Spore coat protein U/FanG" evidence="2">
    <location>
        <begin position="12"/>
        <end position="156"/>
    </location>
</feature>
<feature type="signal peptide" evidence="1">
    <location>
        <begin position="1"/>
        <end position="19"/>
    </location>
</feature>
<reference evidence="3 4" key="1">
    <citation type="journal article" date="2017" name="Int. J. Syst. Evol. Microbiol.">
        <title>Ramlibacter alkalitolerans sp. nov., alkali-tolerant bacterium isolated from soil of ginseng.</title>
        <authorList>
            <person name="Lee D.H."/>
            <person name="Cha C.J."/>
        </authorList>
    </citation>
    <scope>NUCLEOTIDE SEQUENCE [LARGE SCALE GENOMIC DNA]</scope>
    <source>
        <strain evidence="3 4">KACC 19305</strain>
    </source>
</reference>
<dbReference type="Proteomes" id="UP000622707">
    <property type="component" value="Unassembled WGS sequence"/>
</dbReference>
<accession>A0ABS1JT99</accession>
<organism evidence="3 4">
    <name type="scientific">Ramlibacter alkalitolerans</name>
    <dbReference type="NCBI Taxonomy" id="2039631"/>
    <lineage>
        <taxon>Bacteria</taxon>
        <taxon>Pseudomonadati</taxon>
        <taxon>Pseudomonadota</taxon>
        <taxon>Betaproteobacteria</taxon>
        <taxon>Burkholderiales</taxon>
        <taxon>Comamonadaceae</taxon>
        <taxon>Ramlibacter</taxon>
    </lineage>
</organism>
<protein>
    <submittedName>
        <fullName evidence="3">Spore coat protein U domain-containing protein</fullName>
    </submittedName>
</protein>
<keyword evidence="1" id="KW-0732">Signal</keyword>
<dbReference type="PANTHER" id="PTHR37089">
    <property type="entry name" value="PROTEIN U-RELATED"/>
    <property type="match status" value="1"/>
</dbReference>
<keyword evidence="3" id="KW-0167">Capsid protein</keyword>
<keyword evidence="4" id="KW-1185">Reference proteome</keyword>
<gene>
    <name evidence="3" type="ORF">JI746_19850</name>
</gene>
<dbReference type="SMART" id="SM00972">
    <property type="entry name" value="SCPU"/>
    <property type="match status" value="1"/>
</dbReference>
<proteinExistence type="predicted"/>
<dbReference type="InterPro" id="IPR053167">
    <property type="entry name" value="Spore_coat_component"/>
</dbReference>
<dbReference type="PANTHER" id="PTHR37089:SF1">
    <property type="entry name" value="MEMBRANE PROTEIN"/>
    <property type="match status" value="1"/>
</dbReference>
<dbReference type="Pfam" id="PF05229">
    <property type="entry name" value="SCPU"/>
    <property type="match status" value="1"/>
</dbReference>
<sequence>MNKVLLGLAIATAACTAGAETTCRMISTPGIDFGSYDTLSAVPTDSLTAIRVTCERDGGPQNVALTMALGPGVNGTSVQSRRMRQLGGRLDFLDYGLYREVTRSSAWGQTNSVDTVTQTLSIPNRATQSTIFTIYGRIRPLQDVSAGTYGDSVSITLTP</sequence>
<feature type="chain" id="PRO_5046620461" evidence="1">
    <location>
        <begin position="20"/>
        <end position="159"/>
    </location>
</feature>
<comment type="caution">
    <text evidence="3">The sequence shown here is derived from an EMBL/GenBank/DDBJ whole genome shotgun (WGS) entry which is preliminary data.</text>
</comment>
<keyword evidence="3" id="KW-0946">Virion</keyword>
<dbReference type="PROSITE" id="PS51257">
    <property type="entry name" value="PROKAR_LIPOPROTEIN"/>
    <property type="match status" value="1"/>
</dbReference>
<evidence type="ECO:0000313" key="4">
    <source>
        <dbReference type="Proteomes" id="UP000622707"/>
    </source>
</evidence>
<evidence type="ECO:0000259" key="2">
    <source>
        <dbReference type="Pfam" id="PF05229"/>
    </source>
</evidence>
<evidence type="ECO:0000313" key="3">
    <source>
        <dbReference type="EMBL" id="MBL0427376.1"/>
    </source>
</evidence>